<evidence type="ECO:0000256" key="3">
    <source>
        <dbReference type="ARBA" id="ARBA00023136"/>
    </source>
</evidence>
<name>A0A2G8JCK8_STIJA</name>
<evidence type="ECO:0000256" key="2">
    <source>
        <dbReference type="ARBA" id="ARBA00010441"/>
    </source>
</evidence>
<evidence type="ECO:0000313" key="6">
    <source>
        <dbReference type="Proteomes" id="UP000230750"/>
    </source>
</evidence>
<proteinExistence type="inferred from homology"/>
<reference evidence="5 6" key="1">
    <citation type="journal article" date="2017" name="PLoS Biol.">
        <title>The sea cucumber genome provides insights into morphological evolution and visceral regeneration.</title>
        <authorList>
            <person name="Zhang X."/>
            <person name="Sun L."/>
            <person name="Yuan J."/>
            <person name="Sun Y."/>
            <person name="Gao Y."/>
            <person name="Zhang L."/>
            <person name="Li S."/>
            <person name="Dai H."/>
            <person name="Hamel J.F."/>
            <person name="Liu C."/>
            <person name="Yu Y."/>
            <person name="Liu S."/>
            <person name="Lin W."/>
            <person name="Guo K."/>
            <person name="Jin S."/>
            <person name="Xu P."/>
            <person name="Storey K.B."/>
            <person name="Huan P."/>
            <person name="Zhang T."/>
            <person name="Zhou Y."/>
            <person name="Zhang J."/>
            <person name="Lin C."/>
            <person name="Li X."/>
            <person name="Xing L."/>
            <person name="Huo D."/>
            <person name="Sun M."/>
            <person name="Wang L."/>
            <person name="Mercier A."/>
            <person name="Li F."/>
            <person name="Yang H."/>
            <person name="Xiang J."/>
        </authorList>
    </citation>
    <scope>NUCLEOTIDE SEQUENCE [LARGE SCALE GENOMIC DNA]</scope>
    <source>
        <strain evidence="5">Shaxun</strain>
        <tissue evidence="5">Muscle</tissue>
    </source>
</reference>
<keyword evidence="3 4" id="KW-0472">Membrane</keyword>
<dbReference type="AlphaFoldDB" id="A0A2G8JCK8"/>
<keyword evidence="4" id="KW-1133">Transmembrane helix</keyword>
<gene>
    <name evidence="5" type="ORF">BSL78_29708</name>
</gene>
<dbReference type="PANTHER" id="PTHR10414">
    <property type="entry name" value="ETHANOLAMINEPHOSPHOTRANSFERASE"/>
    <property type="match status" value="1"/>
</dbReference>
<evidence type="ECO:0000256" key="1">
    <source>
        <dbReference type="ARBA" id="ARBA00004370"/>
    </source>
</evidence>
<protein>
    <submittedName>
        <fullName evidence="5">Putative cholinephosphotransferase 1</fullName>
    </submittedName>
</protein>
<feature type="transmembrane region" description="Helical" evidence="4">
    <location>
        <begin position="87"/>
        <end position="105"/>
    </location>
</feature>
<dbReference type="Proteomes" id="UP000230750">
    <property type="component" value="Unassembled WGS sequence"/>
</dbReference>
<dbReference type="PANTHER" id="PTHR10414:SF37">
    <property type="entry name" value="BB IN A BOXCAR, ISOFORM C"/>
    <property type="match status" value="1"/>
</dbReference>
<evidence type="ECO:0000313" key="5">
    <source>
        <dbReference type="EMBL" id="PIK33476.1"/>
    </source>
</evidence>
<dbReference type="EMBL" id="MRZV01002536">
    <property type="protein sequence ID" value="PIK33476.1"/>
    <property type="molecule type" value="Genomic_DNA"/>
</dbReference>
<dbReference type="GO" id="GO:0006646">
    <property type="term" value="P:phosphatidylethanolamine biosynthetic process"/>
    <property type="evidence" value="ECO:0007669"/>
    <property type="project" value="TreeGrafter"/>
</dbReference>
<dbReference type="STRING" id="307972.A0A2G8JCK8"/>
<accession>A0A2G8JCK8</accession>
<dbReference type="GO" id="GO:0005794">
    <property type="term" value="C:Golgi apparatus"/>
    <property type="evidence" value="ECO:0007669"/>
    <property type="project" value="TreeGrafter"/>
</dbReference>
<dbReference type="GO" id="GO:0004307">
    <property type="term" value="F:ethanolaminephosphotransferase activity"/>
    <property type="evidence" value="ECO:0007669"/>
    <property type="project" value="TreeGrafter"/>
</dbReference>
<dbReference type="GO" id="GO:0004142">
    <property type="term" value="F:diacylglycerol cholinephosphotransferase activity"/>
    <property type="evidence" value="ECO:0007669"/>
    <property type="project" value="TreeGrafter"/>
</dbReference>
<feature type="non-terminal residue" evidence="5">
    <location>
        <position position="1"/>
    </location>
</feature>
<dbReference type="GO" id="GO:0005789">
    <property type="term" value="C:endoplasmic reticulum membrane"/>
    <property type="evidence" value="ECO:0007669"/>
    <property type="project" value="TreeGrafter"/>
</dbReference>
<evidence type="ECO:0000256" key="4">
    <source>
        <dbReference type="SAM" id="Phobius"/>
    </source>
</evidence>
<dbReference type="InterPro" id="IPR014472">
    <property type="entry name" value="CHOPT"/>
</dbReference>
<dbReference type="OrthoDB" id="196717at2759"/>
<comment type="similarity">
    <text evidence="2">Belongs to the CDP-alcohol phosphatidyltransferase class-I family.</text>
</comment>
<feature type="transmembrane region" description="Helical" evidence="4">
    <location>
        <begin position="56"/>
        <end position="75"/>
    </location>
</feature>
<keyword evidence="5" id="KW-0808">Transferase</keyword>
<keyword evidence="6" id="KW-1185">Reference proteome</keyword>
<sequence>CSRSSNLVFHALRPSIKTLVHLLWSGRGFIYFISTLQVILKGGIGRAGSTVANTRVIAPIFHIGSVILLAFLIAWVKNGGLPEEPNIYILAFGMLSAKITNKLVVAHMTKSSMDLWDVAFLGPGFLLLDQYLDSFFPEKYILYLFLIWNTLDLIRYSTSICNQICKHLNIYCFDIVTKRPSNHSNSQVTTKLSQ</sequence>
<organism evidence="5 6">
    <name type="scientific">Stichopus japonicus</name>
    <name type="common">Sea cucumber</name>
    <dbReference type="NCBI Taxonomy" id="307972"/>
    <lineage>
        <taxon>Eukaryota</taxon>
        <taxon>Metazoa</taxon>
        <taxon>Echinodermata</taxon>
        <taxon>Eleutherozoa</taxon>
        <taxon>Echinozoa</taxon>
        <taxon>Holothuroidea</taxon>
        <taxon>Aspidochirotacea</taxon>
        <taxon>Aspidochirotida</taxon>
        <taxon>Stichopodidae</taxon>
        <taxon>Apostichopus</taxon>
    </lineage>
</organism>
<feature type="transmembrane region" description="Helical" evidence="4">
    <location>
        <begin position="22"/>
        <end position="44"/>
    </location>
</feature>
<keyword evidence="4" id="KW-0812">Transmembrane</keyword>
<comment type="subcellular location">
    <subcellularLocation>
        <location evidence="1">Membrane</location>
    </subcellularLocation>
</comment>
<comment type="caution">
    <text evidence="5">The sequence shown here is derived from an EMBL/GenBank/DDBJ whole genome shotgun (WGS) entry which is preliminary data.</text>
</comment>